<accession>A0A2G1VRF4</accession>
<evidence type="ECO:0000313" key="1">
    <source>
        <dbReference type="EMBL" id="PHQ29029.1"/>
    </source>
</evidence>
<dbReference type="Proteomes" id="UP000229433">
    <property type="component" value="Unassembled WGS sequence"/>
</dbReference>
<organism evidence="1 2">
    <name type="scientific">Leeuwenhoekiella nanhaiensis</name>
    <dbReference type="NCBI Taxonomy" id="1655491"/>
    <lineage>
        <taxon>Bacteria</taxon>
        <taxon>Pseudomonadati</taxon>
        <taxon>Bacteroidota</taxon>
        <taxon>Flavobacteriia</taxon>
        <taxon>Flavobacteriales</taxon>
        <taxon>Flavobacteriaceae</taxon>
        <taxon>Leeuwenhoekiella</taxon>
    </lineage>
</organism>
<proteinExistence type="predicted"/>
<reference evidence="1 2" key="1">
    <citation type="submission" date="2017-08" db="EMBL/GenBank/DDBJ databases">
        <title>The whole genome shortgun sequences of strain Leeuwenhoekiella nanhaiensis G18 from the South China Sea.</title>
        <authorList>
            <person name="Liu Q."/>
        </authorList>
    </citation>
    <scope>NUCLEOTIDE SEQUENCE [LARGE SCALE GENOMIC DNA]</scope>
    <source>
        <strain evidence="1 2">G18</strain>
    </source>
</reference>
<dbReference type="AlphaFoldDB" id="A0A2G1VRF4"/>
<sequence>MSTLRLGSVDTGKLPGDKGDFLRPYHRWMATRLRDREQFRDEANFQWQDFNELNGNLVFRLQRFLKNKGFFPNAELSGIFGYGTQAATRLFQEYVYSIEGEKSIGKPDGIVGPKTWGHIDRWESNGIINDWARHDASNPTEEFKLWFEILNKAKSHYSSHSNKILNDVSNYTKASDTYSPADWQFDPHKTHLIGIRRNADLSTSKRENDDLFVLLIKGLAFTFWGSTDPSASMADRSDEAFLVEGQHKYRLSWHKIASAQKIYKALRPYSKGVLVYRDKVADNALTDADIAAGLDEPNTTINIHWSGDGRTNFSAGCQVIAGRSYMDPAGRIISCKDYAAVSYDDLARGKTRGAYNVLSDLVVCYNKPNDDCVWYTLGREKNLTEINNTFPVNYLKKSLDELKNV</sequence>
<dbReference type="OrthoDB" id="1403469at2"/>
<dbReference type="InterPro" id="IPR036366">
    <property type="entry name" value="PGBDSf"/>
</dbReference>
<dbReference type="Gene3D" id="1.10.101.10">
    <property type="entry name" value="PGBD-like superfamily/PGBD"/>
    <property type="match status" value="1"/>
</dbReference>
<dbReference type="InterPro" id="IPR036365">
    <property type="entry name" value="PGBD-like_sf"/>
</dbReference>
<dbReference type="EMBL" id="NQXA01000010">
    <property type="protein sequence ID" value="PHQ29029.1"/>
    <property type="molecule type" value="Genomic_DNA"/>
</dbReference>
<gene>
    <name evidence="1" type="ORF">CJ305_12640</name>
</gene>
<dbReference type="RefSeq" id="WP_099646644.1">
    <property type="nucleotide sequence ID" value="NZ_KZ319292.1"/>
</dbReference>
<dbReference type="SUPFAM" id="SSF47090">
    <property type="entry name" value="PGBD-like"/>
    <property type="match status" value="1"/>
</dbReference>
<evidence type="ECO:0008006" key="3">
    <source>
        <dbReference type="Google" id="ProtNLM"/>
    </source>
</evidence>
<comment type="caution">
    <text evidence="1">The sequence shown here is derived from an EMBL/GenBank/DDBJ whole genome shotgun (WGS) entry which is preliminary data.</text>
</comment>
<protein>
    <recommendedName>
        <fullName evidence="3">Peptidoglycan binding-like domain-containing protein</fullName>
    </recommendedName>
</protein>
<evidence type="ECO:0000313" key="2">
    <source>
        <dbReference type="Proteomes" id="UP000229433"/>
    </source>
</evidence>
<name>A0A2G1VRF4_9FLAO</name>
<keyword evidence="2" id="KW-1185">Reference proteome</keyword>